<evidence type="ECO:0000259" key="2">
    <source>
        <dbReference type="Pfam" id="PF14244"/>
    </source>
</evidence>
<evidence type="ECO:0000256" key="1">
    <source>
        <dbReference type="SAM" id="MobiDB-lite"/>
    </source>
</evidence>
<dbReference type="PANTHER" id="PTHR37610">
    <property type="entry name" value="CCHC-TYPE DOMAIN-CONTAINING PROTEIN"/>
    <property type="match status" value="1"/>
</dbReference>
<proteinExistence type="predicted"/>
<reference evidence="3" key="2">
    <citation type="submission" date="2020-07" db="EMBL/GenBank/DDBJ databases">
        <authorList>
            <person name="Vera ALvarez R."/>
            <person name="Arias-Moreno D.M."/>
            <person name="Jimenez-Jacinto V."/>
            <person name="Jimenez-Bremont J.F."/>
            <person name="Swaminathan K."/>
            <person name="Moose S.P."/>
            <person name="Guerrero-Gonzalez M.L."/>
            <person name="Marino-Ramirez L."/>
            <person name="Landsman D."/>
            <person name="Rodriguez-Kessler M."/>
            <person name="Delgado-Sanchez P."/>
        </authorList>
    </citation>
    <scope>NUCLEOTIDE SEQUENCE</scope>
    <source>
        <tissue evidence="3">Cladode</tissue>
    </source>
</reference>
<feature type="region of interest" description="Disordered" evidence="1">
    <location>
        <begin position="321"/>
        <end position="342"/>
    </location>
</feature>
<feature type="domain" description="Retrotransposon Copia-like N-terminal" evidence="2">
    <location>
        <begin position="24"/>
        <end position="71"/>
    </location>
</feature>
<feature type="region of interest" description="Disordered" evidence="1">
    <location>
        <begin position="356"/>
        <end position="385"/>
    </location>
</feature>
<feature type="compositionally biased region" description="Polar residues" evidence="1">
    <location>
        <begin position="356"/>
        <end position="370"/>
    </location>
</feature>
<sequence>MNFAMAVQGNRPVQLEPTDPLYIHPSDQPGQLLVSTPFNGDNFDNWRRSVIIALSAKHKVALIDGSCECPAPTAPLHIFWQRNNAMVLSWLLNSLNDSIRNSVLYFEFARELWLDLEGRFGQSNKARLFQVQKDVSCLSQGDMDIASYYTKAKQLWDESSAVSAIPRCTCKKCECDINAKQQNYIEERRLIQFLMGLNGSYTAIRGNILMMVPFPSIRQAYSLLVQEERQRQVKTDTHFLTESASLSASLNKPLSIQDPSKTMQKKPDPARRSQLFCDHCKKPGHTIDKCYRLHGYPNRPTTRGRGGYVLPSNRRAYSTWTEHADQTAAPEPSTPAVPGLSAEQSKQLIQLLNNLSNGGSQKTSEQNNTGCHLAGPFSEEASGSW</sequence>
<dbReference type="PANTHER" id="PTHR37610:SF40">
    <property type="entry name" value="OS01G0909600 PROTEIN"/>
    <property type="match status" value="1"/>
</dbReference>
<dbReference type="EMBL" id="GISG01065475">
    <property type="protein sequence ID" value="MBA4628314.1"/>
    <property type="molecule type" value="Transcribed_RNA"/>
</dbReference>
<evidence type="ECO:0000313" key="3">
    <source>
        <dbReference type="EMBL" id="MBA4628314.1"/>
    </source>
</evidence>
<protein>
    <recommendedName>
        <fullName evidence="2">Retrotransposon Copia-like N-terminal domain-containing protein</fullName>
    </recommendedName>
</protein>
<dbReference type="InterPro" id="IPR029472">
    <property type="entry name" value="Copia-like_N"/>
</dbReference>
<organism evidence="3">
    <name type="scientific">Opuntia streptacantha</name>
    <name type="common">Prickly pear cactus</name>
    <name type="synonym">Opuntia cardona</name>
    <dbReference type="NCBI Taxonomy" id="393608"/>
    <lineage>
        <taxon>Eukaryota</taxon>
        <taxon>Viridiplantae</taxon>
        <taxon>Streptophyta</taxon>
        <taxon>Embryophyta</taxon>
        <taxon>Tracheophyta</taxon>
        <taxon>Spermatophyta</taxon>
        <taxon>Magnoliopsida</taxon>
        <taxon>eudicotyledons</taxon>
        <taxon>Gunneridae</taxon>
        <taxon>Pentapetalae</taxon>
        <taxon>Caryophyllales</taxon>
        <taxon>Cactineae</taxon>
        <taxon>Cactaceae</taxon>
        <taxon>Opuntioideae</taxon>
        <taxon>Opuntia</taxon>
    </lineage>
</organism>
<accession>A0A7C8YWD1</accession>
<reference evidence="3" key="1">
    <citation type="journal article" date="2013" name="J. Plant Res.">
        <title>Effect of fungi and light on seed germination of three Opuntia species from semiarid lands of central Mexico.</title>
        <authorList>
            <person name="Delgado-Sanchez P."/>
            <person name="Jimenez-Bremont J.F."/>
            <person name="Guerrero-Gonzalez Mde L."/>
            <person name="Flores J."/>
        </authorList>
    </citation>
    <scope>NUCLEOTIDE SEQUENCE</scope>
    <source>
        <tissue evidence="3">Cladode</tissue>
    </source>
</reference>
<dbReference type="AlphaFoldDB" id="A0A7C8YWD1"/>
<dbReference type="Pfam" id="PF14244">
    <property type="entry name" value="Retrotran_gag_3"/>
    <property type="match status" value="1"/>
</dbReference>
<name>A0A7C8YWD1_OPUST</name>